<dbReference type="SUPFAM" id="SSF55785">
    <property type="entry name" value="PYP-like sensor domain (PAS domain)"/>
    <property type="match status" value="1"/>
</dbReference>
<evidence type="ECO:0000256" key="3">
    <source>
        <dbReference type="ARBA" id="ARBA00022553"/>
    </source>
</evidence>
<keyword evidence="5" id="KW-0418">Kinase</keyword>
<dbReference type="InterPro" id="IPR004358">
    <property type="entry name" value="Sig_transdc_His_kin-like_C"/>
</dbReference>
<dbReference type="SMART" id="SM00388">
    <property type="entry name" value="HisKA"/>
    <property type="match status" value="1"/>
</dbReference>
<reference evidence="12" key="1">
    <citation type="submission" date="2017-09" db="EMBL/GenBank/DDBJ databases">
        <title>Depth-based differentiation of microbial function through sediment-hosted aquifers and enrichment of novel symbionts in the deep terrestrial subsurface.</title>
        <authorList>
            <person name="Probst A.J."/>
            <person name="Ladd B."/>
            <person name="Jarett J.K."/>
            <person name="Geller-Mcgrath D.E."/>
            <person name="Sieber C.M.K."/>
            <person name="Emerson J.B."/>
            <person name="Anantharaman K."/>
            <person name="Thomas B.C."/>
            <person name="Malmstrom R."/>
            <person name="Stieglmeier M."/>
            <person name="Klingl A."/>
            <person name="Woyke T."/>
            <person name="Ryan C.M."/>
            <person name="Banfield J.F."/>
        </authorList>
    </citation>
    <scope>NUCLEOTIDE SEQUENCE [LARGE SCALE GENOMIC DNA]</scope>
</reference>
<keyword evidence="8" id="KW-1133">Transmembrane helix</keyword>
<name>A0A2M7Q836_9BACT</name>
<keyword evidence="6" id="KW-0902">Two-component regulatory system</keyword>
<dbReference type="Pfam" id="PF00512">
    <property type="entry name" value="HisKA"/>
    <property type="match status" value="1"/>
</dbReference>
<evidence type="ECO:0000313" key="11">
    <source>
        <dbReference type="EMBL" id="PIY59272.1"/>
    </source>
</evidence>
<dbReference type="InterPro" id="IPR036097">
    <property type="entry name" value="HisK_dim/P_sf"/>
</dbReference>
<evidence type="ECO:0000256" key="5">
    <source>
        <dbReference type="ARBA" id="ARBA00022777"/>
    </source>
</evidence>
<dbReference type="FunFam" id="3.30.565.10:FF:000006">
    <property type="entry name" value="Sensor histidine kinase WalK"/>
    <property type="match status" value="1"/>
</dbReference>
<dbReference type="GO" id="GO:0000155">
    <property type="term" value="F:phosphorelay sensor kinase activity"/>
    <property type="evidence" value="ECO:0007669"/>
    <property type="project" value="InterPro"/>
</dbReference>
<proteinExistence type="predicted"/>
<keyword evidence="8" id="KW-0812">Transmembrane</keyword>
<dbReference type="Proteomes" id="UP000230363">
    <property type="component" value="Unassembled WGS sequence"/>
</dbReference>
<dbReference type="GO" id="GO:0016036">
    <property type="term" value="P:cellular response to phosphate starvation"/>
    <property type="evidence" value="ECO:0007669"/>
    <property type="project" value="TreeGrafter"/>
</dbReference>
<dbReference type="PRINTS" id="PR00344">
    <property type="entry name" value="BCTRLSENSOR"/>
</dbReference>
<dbReference type="Gene3D" id="3.30.565.10">
    <property type="entry name" value="Histidine kinase-like ATPase, C-terminal domain"/>
    <property type="match status" value="1"/>
</dbReference>
<comment type="caution">
    <text evidence="11">The sequence shown here is derived from an EMBL/GenBank/DDBJ whole genome shotgun (WGS) entry which is preliminary data.</text>
</comment>
<evidence type="ECO:0000313" key="12">
    <source>
        <dbReference type="Proteomes" id="UP000230363"/>
    </source>
</evidence>
<evidence type="ECO:0000259" key="9">
    <source>
        <dbReference type="PROSITE" id="PS50109"/>
    </source>
</evidence>
<dbReference type="SMART" id="SM00387">
    <property type="entry name" value="HATPase_c"/>
    <property type="match status" value="1"/>
</dbReference>
<dbReference type="InterPro" id="IPR035965">
    <property type="entry name" value="PAS-like_dom_sf"/>
</dbReference>
<comment type="catalytic activity">
    <reaction evidence="1">
        <text>ATP + protein L-histidine = ADP + protein N-phospho-L-histidine.</text>
        <dbReference type="EC" id="2.7.13.3"/>
    </reaction>
</comment>
<evidence type="ECO:0000259" key="10">
    <source>
        <dbReference type="PROSITE" id="PS50112"/>
    </source>
</evidence>
<dbReference type="InterPro" id="IPR003594">
    <property type="entry name" value="HATPase_dom"/>
</dbReference>
<dbReference type="InterPro" id="IPR036890">
    <property type="entry name" value="HATPase_C_sf"/>
</dbReference>
<dbReference type="AlphaFoldDB" id="A0A2M7Q836"/>
<dbReference type="SMART" id="SM00091">
    <property type="entry name" value="PAS"/>
    <property type="match status" value="1"/>
</dbReference>
<dbReference type="PROSITE" id="PS50109">
    <property type="entry name" value="HIS_KIN"/>
    <property type="match status" value="1"/>
</dbReference>
<dbReference type="GO" id="GO:0005886">
    <property type="term" value="C:plasma membrane"/>
    <property type="evidence" value="ECO:0007669"/>
    <property type="project" value="TreeGrafter"/>
</dbReference>
<evidence type="ECO:0000256" key="8">
    <source>
        <dbReference type="SAM" id="Phobius"/>
    </source>
</evidence>
<dbReference type="PROSITE" id="PS50112">
    <property type="entry name" value="PAS"/>
    <property type="match status" value="1"/>
</dbReference>
<protein>
    <recommendedName>
        <fullName evidence="2">histidine kinase</fullName>
        <ecNumber evidence="2">2.7.13.3</ecNumber>
    </recommendedName>
</protein>
<keyword evidence="7 8" id="KW-0472">Membrane</keyword>
<evidence type="ECO:0000256" key="1">
    <source>
        <dbReference type="ARBA" id="ARBA00000085"/>
    </source>
</evidence>
<dbReference type="SUPFAM" id="SSF47384">
    <property type="entry name" value="Homodimeric domain of signal transducing histidine kinase"/>
    <property type="match status" value="1"/>
</dbReference>
<evidence type="ECO:0000256" key="7">
    <source>
        <dbReference type="ARBA" id="ARBA00023136"/>
    </source>
</evidence>
<feature type="transmembrane region" description="Helical" evidence="8">
    <location>
        <begin position="20"/>
        <end position="38"/>
    </location>
</feature>
<dbReference type="Gene3D" id="3.30.450.20">
    <property type="entry name" value="PAS domain"/>
    <property type="match status" value="1"/>
</dbReference>
<accession>A0A2M7Q836</accession>
<sequence>MFNFWQKFLLYAKLPEMRLFWYFLPLVFILFAIEIFYLPTLALWFSGGFFIFLAAIILVNNLRLARSNLEIKIERNELTSVIATLRDGVIAYDSNFKILIFNQAAEQIFNLKRENVVNVRFAPEQIKELRFKLLSQILFPSLAPSITKRSEAGAYPQVMDISFKEPTMEFRVITNKIIDSAGNLLGFVKIIRDRTREVEVLRSKSEFIGVATHQLRTPLTSIHWVLENLTNDTLSDEQKKMADVGLKASSYMVKVVNDLFDVFQIEEGRFGYNFEKLNIVELVEKIAFKTKEVCAELGLKLIFQKPEELIEINVDSQKISMVLLNILDNAVKYNVKNGEIILTIEKLSDKPYIRISVKDTGIGINEKDANKLFTKFFRGENATKAISTASGLGLYIAQNIVRRHGGEIKFESELNRGSIFYFTLPIDPKLIPPKEIIYGEE</sequence>
<dbReference type="SUPFAM" id="SSF55874">
    <property type="entry name" value="ATPase domain of HSP90 chaperone/DNA topoisomerase II/histidine kinase"/>
    <property type="match status" value="1"/>
</dbReference>
<dbReference type="EMBL" id="PFKZ01000102">
    <property type="protein sequence ID" value="PIY59272.1"/>
    <property type="molecule type" value="Genomic_DNA"/>
</dbReference>
<keyword evidence="4" id="KW-0808">Transferase</keyword>
<dbReference type="Pfam" id="PF02518">
    <property type="entry name" value="HATPase_c"/>
    <property type="match status" value="1"/>
</dbReference>
<dbReference type="InterPro" id="IPR005467">
    <property type="entry name" value="His_kinase_dom"/>
</dbReference>
<keyword evidence="3" id="KW-0597">Phosphoprotein</keyword>
<evidence type="ECO:0000256" key="6">
    <source>
        <dbReference type="ARBA" id="ARBA00023012"/>
    </source>
</evidence>
<gene>
    <name evidence="11" type="ORF">COY96_02730</name>
</gene>
<evidence type="ECO:0000256" key="2">
    <source>
        <dbReference type="ARBA" id="ARBA00012438"/>
    </source>
</evidence>
<dbReference type="InterPro" id="IPR000014">
    <property type="entry name" value="PAS"/>
</dbReference>
<dbReference type="Pfam" id="PF00989">
    <property type="entry name" value="PAS"/>
    <property type="match status" value="1"/>
</dbReference>
<organism evidence="11 12">
    <name type="scientific">Candidatus Wolfebacteria bacterium CG_4_10_14_0_8_um_filter_37_11</name>
    <dbReference type="NCBI Taxonomy" id="1975062"/>
    <lineage>
        <taxon>Bacteria</taxon>
        <taxon>Candidatus Wolfeibacteriota</taxon>
    </lineage>
</organism>
<dbReference type="Gene3D" id="1.10.287.130">
    <property type="match status" value="1"/>
</dbReference>
<evidence type="ECO:0000256" key="4">
    <source>
        <dbReference type="ARBA" id="ARBA00022679"/>
    </source>
</evidence>
<dbReference type="EC" id="2.7.13.3" evidence="2"/>
<dbReference type="PANTHER" id="PTHR45453:SF1">
    <property type="entry name" value="PHOSPHATE REGULON SENSOR PROTEIN PHOR"/>
    <property type="match status" value="1"/>
</dbReference>
<dbReference type="InterPro" id="IPR013767">
    <property type="entry name" value="PAS_fold"/>
</dbReference>
<dbReference type="InterPro" id="IPR003661">
    <property type="entry name" value="HisK_dim/P_dom"/>
</dbReference>
<dbReference type="CDD" id="cd00082">
    <property type="entry name" value="HisKA"/>
    <property type="match status" value="1"/>
</dbReference>
<feature type="domain" description="PAS" evidence="10">
    <location>
        <begin position="74"/>
        <end position="118"/>
    </location>
</feature>
<feature type="transmembrane region" description="Helical" evidence="8">
    <location>
        <begin position="44"/>
        <end position="62"/>
    </location>
</feature>
<dbReference type="GO" id="GO:0004721">
    <property type="term" value="F:phosphoprotein phosphatase activity"/>
    <property type="evidence" value="ECO:0007669"/>
    <property type="project" value="TreeGrafter"/>
</dbReference>
<dbReference type="InterPro" id="IPR050351">
    <property type="entry name" value="BphY/WalK/GraS-like"/>
</dbReference>
<feature type="domain" description="Histidine kinase" evidence="9">
    <location>
        <begin position="210"/>
        <end position="428"/>
    </location>
</feature>
<dbReference type="GO" id="GO:0006355">
    <property type="term" value="P:regulation of DNA-templated transcription"/>
    <property type="evidence" value="ECO:0007669"/>
    <property type="project" value="InterPro"/>
</dbReference>
<dbReference type="PANTHER" id="PTHR45453">
    <property type="entry name" value="PHOSPHATE REGULON SENSOR PROTEIN PHOR"/>
    <property type="match status" value="1"/>
</dbReference>